<feature type="binding site" description="proximal binding residue" evidence="7">
    <location>
        <position position="70"/>
    </location>
    <ligand>
        <name>heme</name>
        <dbReference type="ChEBI" id="CHEBI:30413"/>
    </ligand>
    <ligandPart>
        <name>Fe</name>
        <dbReference type="ChEBI" id="CHEBI:18248"/>
    </ligandPart>
</feature>
<dbReference type="Gene3D" id="1.10.490.10">
    <property type="entry name" value="Globins"/>
    <property type="match status" value="1"/>
</dbReference>
<sequence>MTSLYDKLGGEAAVDAAVDRFYDRVLRDERIKHFFEGIDMPRQRQHQKMFLTYAFGGAPAYGGGGLRASHAPLVARGLNDTHFDAVIEDLALTLKDMGVADDLVDEVALVAETVRPDVLGR</sequence>
<dbReference type="GO" id="GO:0005344">
    <property type="term" value="F:oxygen carrier activity"/>
    <property type="evidence" value="ECO:0007669"/>
    <property type="project" value="UniProtKB-UniRule"/>
</dbReference>
<dbReference type="InterPro" id="IPR016339">
    <property type="entry name" value="Hemoglobin_trunc_I"/>
</dbReference>
<dbReference type="Proteomes" id="UP000035352">
    <property type="component" value="Chromosome"/>
</dbReference>
<dbReference type="PIRSF" id="PIRSF002030">
    <property type="entry name" value="Globin_Protozoa/Cyanobacteria"/>
    <property type="match status" value="1"/>
</dbReference>
<evidence type="ECO:0000256" key="5">
    <source>
        <dbReference type="ARBA" id="ARBA00023004"/>
    </source>
</evidence>
<evidence type="ECO:0000313" key="9">
    <source>
        <dbReference type="EMBL" id="AKJ28535.1"/>
    </source>
</evidence>
<dbReference type="GO" id="GO:0019825">
    <property type="term" value="F:oxygen binding"/>
    <property type="evidence" value="ECO:0007669"/>
    <property type="project" value="InterPro"/>
</dbReference>
<dbReference type="STRING" id="413882.AAW51_1844"/>
<name>A0A0G3BPN5_9BURK</name>
<keyword evidence="5 6" id="KW-0408">Iron</keyword>
<comment type="cofactor">
    <cofactor evidence="7">
        <name>heme</name>
        <dbReference type="ChEBI" id="CHEBI:30413"/>
    </cofactor>
    <text evidence="7">Binds 1 heme group per subunit.</text>
</comment>
<comment type="similarity">
    <text evidence="1 6">Belongs to the truncated hemoglobin family. Group I subfamily.</text>
</comment>
<keyword evidence="4 6" id="KW-0479">Metal-binding</keyword>
<dbReference type="OrthoDB" id="9795814at2"/>
<keyword evidence="6" id="KW-0561">Oxygen transport</keyword>
<reference evidence="9 10" key="1">
    <citation type="submission" date="2015-05" db="EMBL/GenBank/DDBJ databases">
        <authorList>
            <person name="Tang B."/>
            <person name="Yu Y."/>
        </authorList>
    </citation>
    <scope>NUCLEOTIDE SEQUENCE [LARGE SCALE GENOMIC DNA]</scope>
    <source>
        <strain evidence="9 10">DSM 7029</strain>
    </source>
</reference>
<dbReference type="CDD" id="cd00454">
    <property type="entry name" value="TrHb1_N"/>
    <property type="match status" value="1"/>
</dbReference>
<dbReference type="InterPro" id="IPR001486">
    <property type="entry name" value="Hemoglobin_trunc"/>
</dbReference>
<dbReference type="RefSeq" id="WP_047194385.1">
    <property type="nucleotide sequence ID" value="NZ_CP011371.1"/>
</dbReference>
<dbReference type="InterPro" id="IPR009050">
    <property type="entry name" value="Globin-like_sf"/>
</dbReference>
<evidence type="ECO:0000256" key="2">
    <source>
        <dbReference type="ARBA" id="ARBA00022448"/>
    </source>
</evidence>
<dbReference type="InterPro" id="IPR012292">
    <property type="entry name" value="Globin/Proto"/>
</dbReference>
<dbReference type="Pfam" id="PF01152">
    <property type="entry name" value="Bac_globin"/>
    <property type="match status" value="1"/>
</dbReference>
<organism evidence="9 10">
    <name type="scientific">Caldimonas brevitalea</name>
    <dbReference type="NCBI Taxonomy" id="413882"/>
    <lineage>
        <taxon>Bacteria</taxon>
        <taxon>Pseudomonadati</taxon>
        <taxon>Pseudomonadota</taxon>
        <taxon>Betaproteobacteria</taxon>
        <taxon>Burkholderiales</taxon>
        <taxon>Sphaerotilaceae</taxon>
        <taxon>Caldimonas</taxon>
    </lineage>
</organism>
<dbReference type="KEGG" id="pbh:AAW51_1844"/>
<dbReference type="SUPFAM" id="SSF46458">
    <property type="entry name" value="Globin-like"/>
    <property type="match status" value="1"/>
</dbReference>
<feature type="binding site" description="distal binding residue" evidence="8">
    <location>
        <position position="46"/>
    </location>
    <ligand>
        <name>heme</name>
        <dbReference type="ChEBI" id="CHEBI:30413"/>
    </ligand>
    <ligandPart>
        <name>Fe</name>
        <dbReference type="ChEBI" id="CHEBI:18248"/>
    </ligandPart>
</feature>
<dbReference type="EMBL" id="CP011371">
    <property type="protein sequence ID" value="AKJ28535.1"/>
    <property type="molecule type" value="Genomic_DNA"/>
</dbReference>
<dbReference type="AlphaFoldDB" id="A0A0G3BPN5"/>
<keyword evidence="10" id="KW-1185">Reference proteome</keyword>
<evidence type="ECO:0000256" key="6">
    <source>
        <dbReference type="PIRNR" id="PIRNR002030"/>
    </source>
</evidence>
<evidence type="ECO:0000256" key="1">
    <source>
        <dbReference type="ARBA" id="ARBA00009660"/>
    </source>
</evidence>
<accession>A0A0G3BPN5</accession>
<evidence type="ECO:0000256" key="3">
    <source>
        <dbReference type="ARBA" id="ARBA00022617"/>
    </source>
</evidence>
<dbReference type="GO" id="GO:0046872">
    <property type="term" value="F:metal ion binding"/>
    <property type="evidence" value="ECO:0007669"/>
    <property type="project" value="UniProtKB-UniRule"/>
</dbReference>
<evidence type="ECO:0000256" key="7">
    <source>
        <dbReference type="PIRSR" id="PIRSR002030-1"/>
    </source>
</evidence>
<protein>
    <recommendedName>
        <fullName evidence="6">Group 1 truncated hemoglobin</fullName>
    </recommendedName>
</protein>
<evidence type="ECO:0000256" key="8">
    <source>
        <dbReference type="PIRSR" id="PIRSR601486-1"/>
    </source>
</evidence>
<keyword evidence="3 6" id="KW-0349">Heme</keyword>
<proteinExistence type="inferred from homology"/>
<dbReference type="GO" id="GO:0020037">
    <property type="term" value="F:heme binding"/>
    <property type="evidence" value="ECO:0007669"/>
    <property type="project" value="InterPro"/>
</dbReference>
<gene>
    <name evidence="9" type="primary">glbN</name>
    <name evidence="9" type="ORF">AAW51_1844</name>
</gene>
<evidence type="ECO:0000313" key="10">
    <source>
        <dbReference type="Proteomes" id="UP000035352"/>
    </source>
</evidence>
<evidence type="ECO:0000256" key="4">
    <source>
        <dbReference type="ARBA" id="ARBA00022723"/>
    </source>
</evidence>
<keyword evidence="2 6" id="KW-0813">Transport</keyword>